<dbReference type="STRING" id="930990.A0A067M9D9"/>
<evidence type="ECO:0000313" key="12">
    <source>
        <dbReference type="Proteomes" id="UP000027195"/>
    </source>
</evidence>
<reference evidence="12" key="1">
    <citation type="journal article" date="2014" name="Proc. Natl. Acad. Sci. U.S.A.">
        <title>Extensive sampling of basidiomycete genomes demonstrates inadequacy of the white-rot/brown-rot paradigm for wood decay fungi.</title>
        <authorList>
            <person name="Riley R."/>
            <person name="Salamov A.A."/>
            <person name="Brown D.W."/>
            <person name="Nagy L.G."/>
            <person name="Floudas D."/>
            <person name="Held B.W."/>
            <person name="Levasseur A."/>
            <person name="Lombard V."/>
            <person name="Morin E."/>
            <person name="Otillar R."/>
            <person name="Lindquist E.A."/>
            <person name="Sun H."/>
            <person name="LaButti K.M."/>
            <person name="Schmutz J."/>
            <person name="Jabbour D."/>
            <person name="Luo H."/>
            <person name="Baker S.E."/>
            <person name="Pisabarro A.G."/>
            <person name="Walton J.D."/>
            <person name="Blanchette R.A."/>
            <person name="Henrissat B."/>
            <person name="Martin F."/>
            <person name="Cullen D."/>
            <person name="Hibbett D.S."/>
            <person name="Grigoriev I.V."/>
        </authorList>
    </citation>
    <scope>NUCLEOTIDE SEQUENCE [LARGE SCALE GENOMIC DNA]</scope>
    <source>
        <strain evidence="12">FD-172 SS1</strain>
    </source>
</reference>
<accession>A0A067M9D9</accession>
<keyword evidence="6 10" id="KW-0560">Oxidoreductase</keyword>
<dbReference type="Pfam" id="PF00067">
    <property type="entry name" value="p450"/>
    <property type="match status" value="1"/>
</dbReference>
<sequence length="504" mass="57070">MSFCWSYTTASLAVVAVLTVYVYRRARNTRSNPRRLPPPPGPKADPIIGHARYFPTEAPWIQFSEWKKTFGDILYLHALGNDVIVLNSYTTARDLVGKRSIYADRPEIPFLKLVGLTRSIVLSRYNDRWRRHRKLIHTFTHKSAIKACWLEQQKAVHAYLGMLLDSPENFRSNAKLMAGKLIMSLVYGIEVESSQNKFIVYAEQVMDLATYASPGAAYINIFPILKYVPSWFPGAKFKREANRLKTLVESMVHHPFQQVKSETSTGVAVPSFTSQLLEDVDANEEDIKWATSAMYGGGAETITESVVSFILAMASYPEVQRRAQQEIDKVVGTDRLPNFDDRQFLPYIECILKETFRWYPVSPMGAPRRVTEDDYYEGYWIPAGSTVLENIWAISRDEKLYKDADTFSPERFEGTGDESVLDPQEFVFGFGRRSCAGMHFADASLYIVIVCILATFDISKSRDENGNEIEPNKGYAPGLVGHLEPFQCSIKPRSARAAALIRGD</sequence>
<evidence type="ECO:0000256" key="8">
    <source>
        <dbReference type="ARBA" id="ARBA00023033"/>
    </source>
</evidence>
<dbReference type="OrthoDB" id="2789670at2759"/>
<dbReference type="EMBL" id="KL198090">
    <property type="protein sequence ID" value="KDQ08477.1"/>
    <property type="molecule type" value="Genomic_DNA"/>
</dbReference>
<dbReference type="GO" id="GO:0016705">
    <property type="term" value="F:oxidoreductase activity, acting on paired donors, with incorporation or reduction of molecular oxygen"/>
    <property type="evidence" value="ECO:0007669"/>
    <property type="project" value="InterPro"/>
</dbReference>
<dbReference type="AlphaFoldDB" id="A0A067M9D9"/>
<keyword evidence="5 9" id="KW-0479">Metal-binding</keyword>
<organism evidence="11 12">
    <name type="scientific">Botryobasidium botryosum (strain FD-172 SS1)</name>
    <dbReference type="NCBI Taxonomy" id="930990"/>
    <lineage>
        <taxon>Eukaryota</taxon>
        <taxon>Fungi</taxon>
        <taxon>Dikarya</taxon>
        <taxon>Basidiomycota</taxon>
        <taxon>Agaricomycotina</taxon>
        <taxon>Agaricomycetes</taxon>
        <taxon>Cantharellales</taxon>
        <taxon>Botryobasidiaceae</taxon>
        <taxon>Botryobasidium</taxon>
    </lineage>
</organism>
<comment type="similarity">
    <text evidence="3 10">Belongs to the cytochrome P450 family.</text>
</comment>
<feature type="binding site" description="axial binding residue" evidence="9">
    <location>
        <position position="435"/>
    </location>
    <ligand>
        <name>heme</name>
        <dbReference type="ChEBI" id="CHEBI:30413"/>
    </ligand>
    <ligandPart>
        <name>Fe</name>
        <dbReference type="ChEBI" id="CHEBI:18248"/>
    </ligandPart>
</feature>
<comment type="pathway">
    <text evidence="2">Secondary metabolite biosynthesis.</text>
</comment>
<dbReference type="InParanoid" id="A0A067M9D9"/>
<evidence type="ECO:0000256" key="9">
    <source>
        <dbReference type="PIRSR" id="PIRSR602401-1"/>
    </source>
</evidence>
<evidence type="ECO:0000256" key="10">
    <source>
        <dbReference type="RuleBase" id="RU000461"/>
    </source>
</evidence>
<dbReference type="Proteomes" id="UP000027195">
    <property type="component" value="Unassembled WGS sequence"/>
</dbReference>
<dbReference type="PROSITE" id="PS00086">
    <property type="entry name" value="CYTOCHROME_P450"/>
    <property type="match status" value="1"/>
</dbReference>
<keyword evidence="8 10" id="KW-0503">Monooxygenase</keyword>
<keyword evidence="4 9" id="KW-0349">Heme</keyword>
<evidence type="ECO:0000256" key="5">
    <source>
        <dbReference type="ARBA" id="ARBA00022723"/>
    </source>
</evidence>
<dbReference type="CDD" id="cd11065">
    <property type="entry name" value="CYP64-like"/>
    <property type="match status" value="1"/>
</dbReference>
<gene>
    <name evidence="11" type="ORF">BOTBODRAFT_37914</name>
</gene>
<proteinExistence type="inferred from homology"/>
<protein>
    <recommendedName>
        <fullName evidence="13">Cytochrome P450</fullName>
    </recommendedName>
</protein>
<dbReference type="InterPro" id="IPR001128">
    <property type="entry name" value="Cyt_P450"/>
</dbReference>
<comment type="cofactor">
    <cofactor evidence="1 9">
        <name>heme</name>
        <dbReference type="ChEBI" id="CHEBI:30413"/>
    </cofactor>
</comment>
<keyword evidence="7 9" id="KW-0408">Iron</keyword>
<dbReference type="GO" id="GO:0004497">
    <property type="term" value="F:monooxygenase activity"/>
    <property type="evidence" value="ECO:0007669"/>
    <property type="project" value="UniProtKB-KW"/>
</dbReference>
<name>A0A067M9D9_BOTB1</name>
<dbReference type="GO" id="GO:0020037">
    <property type="term" value="F:heme binding"/>
    <property type="evidence" value="ECO:0007669"/>
    <property type="project" value="InterPro"/>
</dbReference>
<dbReference type="HOGENOM" id="CLU_001570_2_3_1"/>
<dbReference type="InterPro" id="IPR017972">
    <property type="entry name" value="Cyt_P450_CS"/>
</dbReference>
<dbReference type="PANTHER" id="PTHR46300:SF7">
    <property type="entry name" value="P450, PUTATIVE (EUROFUNG)-RELATED"/>
    <property type="match status" value="1"/>
</dbReference>
<dbReference type="PANTHER" id="PTHR46300">
    <property type="entry name" value="P450, PUTATIVE (EUROFUNG)-RELATED-RELATED"/>
    <property type="match status" value="1"/>
</dbReference>
<evidence type="ECO:0008006" key="13">
    <source>
        <dbReference type="Google" id="ProtNLM"/>
    </source>
</evidence>
<evidence type="ECO:0000256" key="3">
    <source>
        <dbReference type="ARBA" id="ARBA00010617"/>
    </source>
</evidence>
<dbReference type="InterPro" id="IPR002401">
    <property type="entry name" value="Cyt_P450_E_grp-I"/>
</dbReference>
<dbReference type="InterPro" id="IPR036396">
    <property type="entry name" value="Cyt_P450_sf"/>
</dbReference>
<dbReference type="PRINTS" id="PR00463">
    <property type="entry name" value="EP450I"/>
</dbReference>
<dbReference type="InterPro" id="IPR050364">
    <property type="entry name" value="Cytochrome_P450_fung"/>
</dbReference>
<evidence type="ECO:0000256" key="6">
    <source>
        <dbReference type="ARBA" id="ARBA00023002"/>
    </source>
</evidence>
<dbReference type="PRINTS" id="PR00385">
    <property type="entry name" value="P450"/>
</dbReference>
<evidence type="ECO:0000313" key="11">
    <source>
        <dbReference type="EMBL" id="KDQ08477.1"/>
    </source>
</evidence>
<evidence type="ECO:0000256" key="7">
    <source>
        <dbReference type="ARBA" id="ARBA00023004"/>
    </source>
</evidence>
<evidence type="ECO:0000256" key="2">
    <source>
        <dbReference type="ARBA" id="ARBA00005179"/>
    </source>
</evidence>
<keyword evidence="12" id="KW-1185">Reference proteome</keyword>
<evidence type="ECO:0000256" key="1">
    <source>
        <dbReference type="ARBA" id="ARBA00001971"/>
    </source>
</evidence>
<dbReference type="Gene3D" id="1.10.630.10">
    <property type="entry name" value="Cytochrome P450"/>
    <property type="match status" value="1"/>
</dbReference>
<evidence type="ECO:0000256" key="4">
    <source>
        <dbReference type="ARBA" id="ARBA00022617"/>
    </source>
</evidence>
<dbReference type="GO" id="GO:0005506">
    <property type="term" value="F:iron ion binding"/>
    <property type="evidence" value="ECO:0007669"/>
    <property type="project" value="InterPro"/>
</dbReference>
<dbReference type="SUPFAM" id="SSF48264">
    <property type="entry name" value="Cytochrome P450"/>
    <property type="match status" value="1"/>
</dbReference>